<evidence type="ECO:0000256" key="1">
    <source>
        <dbReference type="SAM" id="Phobius"/>
    </source>
</evidence>
<accession>A0AAQ3NV46</accession>
<feature type="transmembrane region" description="Helical" evidence="1">
    <location>
        <begin position="73"/>
        <end position="91"/>
    </location>
</feature>
<organism evidence="2 3">
    <name type="scientific">Vigna mungo</name>
    <name type="common">Black gram</name>
    <name type="synonym">Phaseolus mungo</name>
    <dbReference type="NCBI Taxonomy" id="3915"/>
    <lineage>
        <taxon>Eukaryota</taxon>
        <taxon>Viridiplantae</taxon>
        <taxon>Streptophyta</taxon>
        <taxon>Embryophyta</taxon>
        <taxon>Tracheophyta</taxon>
        <taxon>Spermatophyta</taxon>
        <taxon>Magnoliopsida</taxon>
        <taxon>eudicotyledons</taxon>
        <taxon>Gunneridae</taxon>
        <taxon>Pentapetalae</taxon>
        <taxon>rosids</taxon>
        <taxon>fabids</taxon>
        <taxon>Fabales</taxon>
        <taxon>Fabaceae</taxon>
        <taxon>Papilionoideae</taxon>
        <taxon>50 kb inversion clade</taxon>
        <taxon>NPAAA clade</taxon>
        <taxon>indigoferoid/millettioid clade</taxon>
        <taxon>Phaseoleae</taxon>
        <taxon>Vigna</taxon>
    </lineage>
</organism>
<protein>
    <submittedName>
        <fullName evidence="2">Uncharacterized protein</fullName>
    </submittedName>
</protein>
<evidence type="ECO:0000313" key="3">
    <source>
        <dbReference type="Proteomes" id="UP001374535"/>
    </source>
</evidence>
<sequence>MRFFISRVDNAGTRSERSSRRWCARSTGLIRREGTMDSVRSGPYGQIFARITSSSDSPAPKTTEPRITIPRGLISSFIGLVCIFLYAIYFTKLPTVKYYRSKAALEGSKTVAADLAAGGISTKTKDEGPEQNALGNLLVLCLLSGICAGAVLDWLWIIGNGTF</sequence>
<evidence type="ECO:0000313" key="2">
    <source>
        <dbReference type="EMBL" id="WVZ16108.1"/>
    </source>
</evidence>
<dbReference type="EMBL" id="CP144698">
    <property type="protein sequence ID" value="WVZ16108.1"/>
    <property type="molecule type" value="Genomic_DNA"/>
</dbReference>
<keyword evidence="3" id="KW-1185">Reference proteome</keyword>
<dbReference type="AlphaFoldDB" id="A0AAQ3NV46"/>
<feature type="transmembrane region" description="Helical" evidence="1">
    <location>
        <begin position="137"/>
        <end position="158"/>
    </location>
</feature>
<reference evidence="2 3" key="1">
    <citation type="journal article" date="2023" name="Life. Sci Alliance">
        <title>Evolutionary insights into 3D genome organization and epigenetic landscape of Vigna mungo.</title>
        <authorList>
            <person name="Junaid A."/>
            <person name="Singh B."/>
            <person name="Bhatia S."/>
        </authorList>
    </citation>
    <scope>NUCLEOTIDE SEQUENCE [LARGE SCALE GENOMIC DNA]</scope>
    <source>
        <strain evidence="2">Urdbean</strain>
    </source>
</reference>
<keyword evidence="1" id="KW-0472">Membrane</keyword>
<gene>
    <name evidence="2" type="ORF">V8G54_009090</name>
</gene>
<keyword evidence="1" id="KW-0812">Transmembrane</keyword>
<keyword evidence="1" id="KW-1133">Transmembrane helix</keyword>
<dbReference type="Proteomes" id="UP001374535">
    <property type="component" value="Chromosome 3"/>
</dbReference>
<proteinExistence type="predicted"/>
<name>A0AAQ3NV46_VIGMU</name>